<evidence type="ECO:0000256" key="7">
    <source>
        <dbReference type="SAM" id="MobiDB-lite"/>
    </source>
</evidence>
<dbReference type="GO" id="GO:0009246">
    <property type="term" value="P:enterobacterial common antigen biosynthetic process"/>
    <property type="evidence" value="ECO:0007669"/>
    <property type="project" value="TreeGrafter"/>
</dbReference>
<evidence type="ECO:0000256" key="1">
    <source>
        <dbReference type="ARBA" id="ARBA00004651"/>
    </source>
</evidence>
<dbReference type="GO" id="GO:0016413">
    <property type="term" value="F:O-acetyltransferase activity"/>
    <property type="evidence" value="ECO:0007669"/>
    <property type="project" value="TreeGrafter"/>
</dbReference>
<feature type="compositionally biased region" description="Acidic residues" evidence="7">
    <location>
        <begin position="481"/>
        <end position="498"/>
    </location>
</feature>
<dbReference type="Pfam" id="PF01757">
    <property type="entry name" value="Acyl_transf_3"/>
    <property type="match status" value="1"/>
</dbReference>
<dbReference type="InterPro" id="IPR002656">
    <property type="entry name" value="Acyl_transf_3_dom"/>
</dbReference>
<evidence type="ECO:0000259" key="9">
    <source>
        <dbReference type="Pfam" id="PF01757"/>
    </source>
</evidence>
<feature type="transmembrane region" description="Helical" evidence="8">
    <location>
        <begin position="220"/>
        <end position="241"/>
    </location>
</feature>
<feature type="domain" description="Acyltransferase 3" evidence="9">
    <location>
        <begin position="28"/>
        <end position="383"/>
    </location>
</feature>
<dbReference type="GO" id="GO:0005886">
    <property type="term" value="C:plasma membrane"/>
    <property type="evidence" value="ECO:0007669"/>
    <property type="project" value="UniProtKB-SubCell"/>
</dbReference>
<feature type="region of interest" description="Disordered" evidence="7">
    <location>
        <begin position="472"/>
        <end position="512"/>
    </location>
</feature>
<dbReference type="EMBL" id="JACIFP010000001">
    <property type="protein sequence ID" value="MBB4135113.1"/>
    <property type="molecule type" value="Genomic_DNA"/>
</dbReference>
<feature type="transmembrane region" description="Helical" evidence="8">
    <location>
        <begin position="253"/>
        <end position="272"/>
    </location>
</feature>
<dbReference type="PANTHER" id="PTHR40074:SF2">
    <property type="entry name" value="O-ACETYLTRANSFERASE WECH"/>
    <property type="match status" value="1"/>
</dbReference>
<feature type="transmembrane region" description="Helical" evidence="8">
    <location>
        <begin position="340"/>
        <end position="358"/>
    </location>
</feature>
<organism evidence="10 11">
    <name type="scientific">Gordonia humi</name>
    <dbReference type="NCBI Taxonomy" id="686429"/>
    <lineage>
        <taxon>Bacteria</taxon>
        <taxon>Bacillati</taxon>
        <taxon>Actinomycetota</taxon>
        <taxon>Actinomycetes</taxon>
        <taxon>Mycobacteriales</taxon>
        <taxon>Gordoniaceae</taxon>
        <taxon>Gordonia</taxon>
    </lineage>
</organism>
<keyword evidence="5 8" id="KW-1133">Transmembrane helix</keyword>
<feature type="transmembrane region" description="Helical" evidence="8">
    <location>
        <begin position="67"/>
        <end position="85"/>
    </location>
</feature>
<feature type="transmembrane region" description="Helical" evidence="8">
    <location>
        <begin position="183"/>
        <end position="200"/>
    </location>
</feature>
<evidence type="ECO:0000313" key="11">
    <source>
        <dbReference type="Proteomes" id="UP000551501"/>
    </source>
</evidence>
<feature type="transmembrane region" description="Helical" evidence="8">
    <location>
        <begin position="297"/>
        <end position="319"/>
    </location>
</feature>
<feature type="compositionally biased region" description="Basic and acidic residues" evidence="7">
    <location>
        <begin position="499"/>
        <end position="512"/>
    </location>
</feature>
<dbReference type="Proteomes" id="UP000551501">
    <property type="component" value="Unassembled WGS sequence"/>
</dbReference>
<dbReference type="PANTHER" id="PTHR40074">
    <property type="entry name" value="O-ACETYLTRANSFERASE WECH"/>
    <property type="match status" value="1"/>
</dbReference>
<feature type="transmembrane region" description="Helical" evidence="8">
    <location>
        <begin position="97"/>
        <end position="115"/>
    </location>
</feature>
<feature type="transmembrane region" description="Helical" evidence="8">
    <location>
        <begin position="434"/>
        <end position="454"/>
    </location>
</feature>
<sequence length="512" mass="57761">MSEKAGDVAEKSAPQAPTKPAKKDRHLYQIDFVRLVTFAGVILDHVILGLVPYTAFVAQGVGLLLRYTRYCFFALTGFVLTYQYRNRDLHAPTFWRKRYKLIGLPFLVWSLFYWLKRHYDNGGVTGIFGSAHDIELAVKSFAYDLITGHAAYHLYFMSVSMQIYLVFPAVLWVIKRTWGYHRYLLVLSGAIQAWFMYQMVRGAPTALFESGFFGVIWRYLPVTILPYQFFIFGGCLAAYHFEAFTTFMKRWRWFIVGAGLATIITTLVYYAGKANIARNIPDPAAGNEEIFRATNVFMFHNVFALLSIIFILYVLGTIWQQRRTPGSIPDTILRKGSDRSYGIYLAHVFVLSEVMSSSRDWTVSSGWKIFYTYVITIILTVALVETLRRSPVSLITTGREREDWRRQRPIESGLVGAGGVVFGVALRVWGNTSIGSAIAAIGALLLVSALVVAYHQLSETRAQRAADIQAGLDAPTPSQVDEMDDPVTDAPVDTDAEAEPAHHHQDRPDLLK</sequence>
<feature type="transmembrane region" description="Helical" evidence="8">
    <location>
        <begin position="32"/>
        <end position="55"/>
    </location>
</feature>
<feature type="transmembrane region" description="Helical" evidence="8">
    <location>
        <begin position="370"/>
        <end position="388"/>
    </location>
</feature>
<gene>
    <name evidence="10" type="ORF">BKA16_001665</name>
</gene>
<keyword evidence="4 8" id="KW-0812">Transmembrane</keyword>
<comment type="subcellular location">
    <subcellularLocation>
        <location evidence="1">Cell membrane</location>
        <topology evidence="1">Multi-pass membrane protein</topology>
    </subcellularLocation>
</comment>
<reference evidence="10 11" key="1">
    <citation type="submission" date="2020-08" db="EMBL/GenBank/DDBJ databases">
        <title>Sequencing the genomes of 1000 actinobacteria strains.</title>
        <authorList>
            <person name="Klenk H.-P."/>
        </authorList>
    </citation>
    <scope>NUCLEOTIDE SEQUENCE [LARGE SCALE GENOMIC DNA]</scope>
    <source>
        <strain evidence="10 11">DSM 45298</strain>
    </source>
</reference>
<comment type="similarity">
    <text evidence="2">Belongs to the acyltransferase 3 family.</text>
</comment>
<keyword evidence="3" id="KW-1003">Cell membrane</keyword>
<protein>
    <submittedName>
        <fullName evidence="10">Peptidoglycan/LPS O-acetylase OafA/YrhL</fullName>
    </submittedName>
</protein>
<evidence type="ECO:0000313" key="10">
    <source>
        <dbReference type="EMBL" id="MBB4135113.1"/>
    </source>
</evidence>
<keyword evidence="11" id="KW-1185">Reference proteome</keyword>
<evidence type="ECO:0000256" key="5">
    <source>
        <dbReference type="ARBA" id="ARBA00022989"/>
    </source>
</evidence>
<keyword evidence="6 8" id="KW-0472">Membrane</keyword>
<feature type="transmembrane region" description="Helical" evidence="8">
    <location>
        <begin position="152"/>
        <end position="174"/>
    </location>
</feature>
<comment type="caution">
    <text evidence="10">The sequence shown here is derived from an EMBL/GenBank/DDBJ whole genome shotgun (WGS) entry which is preliminary data.</text>
</comment>
<dbReference type="AlphaFoldDB" id="A0A840EXV3"/>
<evidence type="ECO:0000256" key="2">
    <source>
        <dbReference type="ARBA" id="ARBA00007400"/>
    </source>
</evidence>
<evidence type="ECO:0000256" key="8">
    <source>
        <dbReference type="SAM" id="Phobius"/>
    </source>
</evidence>
<feature type="compositionally biased region" description="Basic and acidic residues" evidence="7">
    <location>
        <begin position="1"/>
        <end position="10"/>
    </location>
</feature>
<name>A0A840EXV3_9ACTN</name>
<evidence type="ECO:0000256" key="3">
    <source>
        <dbReference type="ARBA" id="ARBA00022475"/>
    </source>
</evidence>
<accession>A0A840EXV3</accession>
<proteinExistence type="inferred from homology"/>
<dbReference type="RefSeq" id="WP_183370206.1">
    <property type="nucleotide sequence ID" value="NZ_BAABHL010000076.1"/>
</dbReference>
<feature type="region of interest" description="Disordered" evidence="7">
    <location>
        <begin position="1"/>
        <end position="22"/>
    </location>
</feature>
<evidence type="ECO:0000256" key="4">
    <source>
        <dbReference type="ARBA" id="ARBA00022692"/>
    </source>
</evidence>
<feature type="transmembrane region" description="Helical" evidence="8">
    <location>
        <begin position="409"/>
        <end position="428"/>
    </location>
</feature>
<evidence type="ECO:0000256" key="6">
    <source>
        <dbReference type="ARBA" id="ARBA00023136"/>
    </source>
</evidence>